<dbReference type="RefSeq" id="WP_080943719.1">
    <property type="nucleotide sequence ID" value="NZ_CP009528.1"/>
</dbReference>
<dbReference type="STRING" id="1434108.MSBRM_3253"/>
<dbReference type="PANTHER" id="PTHR43420">
    <property type="entry name" value="ACETYLTRANSFERASE"/>
    <property type="match status" value="1"/>
</dbReference>
<dbReference type="Gene3D" id="3.40.630.30">
    <property type="match status" value="1"/>
</dbReference>
<dbReference type="AlphaFoldDB" id="A0A0E3LPB9"/>
<sequence>MEKNLPFILEIKEELAGYWKKINLEIGGSRADLVIDYYNNRIKVMNFTGIFEKISEVLKIVAKVEKIGKIIVYTPLENIKELETCGYVEEGNIKGYYAGKDCHVFSSYPETSRGVSSNKGKEDQIIESCLRKVMISRRKLKKPDGSQKNENIRKQGENIGFQEEYRLKPAVQADASAMATLYRQEFKFYPTPLHMKSYLLKTMDSNVLYFLAEKQGTILSLASAEMDPTNKCAEITDCLTIPSERGKGLIKELIKALEKELLNRGFRSSYTLCRASSLGINAAFASLGYAYTGRLVNNCKIGNGFEDMNIWCKMLKKNRSKQRIN</sequence>
<dbReference type="EC" id="2.3.1.-" evidence="4"/>
<dbReference type="HOGENOM" id="CLU_081246_0_0_2"/>
<dbReference type="InterPro" id="IPR050680">
    <property type="entry name" value="YpeA/RimI_acetyltransf"/>
</dbReference>
<accession>A0A0E3LPB9</accession>
<evidence type="ECO:0000256" key="1">
    <source>
        <dbReference type="ARBA" id="ARBA00022679"/>
    </source>
</evidence>
<dbReference type="PROSITE" id="PS51186">
    <property type="entry name" value="GNAT"/>
    <property type="match status" value="1"/>
</dbReference>
<dbReference type="GO" id="GO:0008080">
    <property type="term" value="F:N-acetyltransferase activity"/>
    <property type="evidence" value="ECO:0007669"/>
    <property type="project" value="InterPro"/>
</dbReference>
<keyword evidence="2 4" id="KW-0012">Acyltransferase</keyword>
<evidence type="ECO:0000256" key="2">
    <source>
        <dbReference type="ARBA" id="ARBA00023315"/>
    </source>
</evidence>
<feature type="domain" description="N-acetyltransferase" evidence="3">
    <location>
        <begin position="165"/>
        <end position="316"/>
    </location>
</feature>
<dbReference type="SUPFAM" id="SSF55729">
    <property type="entry name" value="Acyl-CoA N-acyltransferases (Nat)"/>
    <property type="match status" value="1"/>
</dbReference>
<dbReference type="NCBIfam" id="TIGR03827">
    <property type="entry name" value="GNAT_ablB"/>
    <property type="match status" value="1"/>
</dbReference>
<dbReference type="GeneID" id="24846592"/>
<dbReference type="KEGG" id="mby:MSBRM_3253"/>
<proteinExistence type="predicted"/>
<evidence type="ECO:0000259" key="3">
    <source>
        <dbReference type="PROSITE" id="PS51186"/>
    </source>
</evidence>
<dbReference type="PANTHER" id="PTHR43420:SF47">
    <property type="entry name" value="N-ACETYLTRANSFERASE DOMAIN-CONTAINING PROTEIN"/>
    <property type="match status" value="1"/>
</dbReference>
<dbReference type="CDD" id="cd04301">
    <property type="entry name" value="NAT_SF"/>
    <property type="match status" value="1"/>
</dbReference>
<dbReference type="PATRIC" id="fig|1434108.4.peg.4114"/>
<evidence type="ECO:0000313" key="4">
    <source>
        <dbReference type="EMBL" id="AKB56251.1"/>
    </source>
</evidence>
<keyword evidence="1 4" id="KW-0808">Transferase</keyword>
<dbReference type="InterPro" id="IPR022525">
    <property type="entry name" value="GNAT_AblB"/>
</dbReference>
<dbReference type="Proteomes" id="UP000033033">
    <property type="component" value="Chromosome"/>
</dbReference>
<dbReference type="Pfam" id="PF00583">
    <property type="entry name" value="Acetyltransf_1"/>
    <property type="match status" value="1"/>
</dbReference>
<reference evidence="4 5" key="1">
    <citation type="submission" date="2014-07" db="EMBL/GenBank/DDBJ databases">
        <title>Methanogenic archaea and the global carbon cycle.</title>
        <authorList>
            <person name="Henriksen J.R."/>
            <person name="Luke J."/>
            <person name="Reinhart S."/>
            <person name="Benedict M.N."/>
            <person name="Youngblut N.D."/>
            <person name="Metcalf M.E."/>
            <person name="Whitaker R.J."/>
            <person name="Metcalf W.W."/>
        </authorList>
    </citation>
    <scope>NUCLEOTIDE SEQUENCE [LARGE SCALE GENOMIC DNA]</scope>
    <source>
        <strain evidence="4 5">MS</strain>
    </source>
</reference>
<dbReference type="EMBL" id="CP009528">
    <property type="protein sequence ID" value="AKB56251.1"/>
    <property type="molecule type" value="Genomic_DNA"/>
</dbReference>
<name>A0A0E3LPB9_METBA</name>
<dbReference type="InterPro" id="IPR000182">
    <property type="entry name" value="GNAT_dom"/>
</dbReference>
<dbReference type="InterPro" id="IPR016181">
    <property type="entry name" value="Acyl_CoA_acyltransferase"/>
</dbReference>
<keyword evidence="5" id="KW-1185">Reference proteome</keyword>
<evidence type="ECO:0000313" key="5">
    <source>
        <dbReference type="Proteomes" id="UP000033033"/>
    </source>
</evidence>
<protein>
    <submittedName>
        <fullName evidence="4">Beta-lysine acetyltransferase</fullName>
        <ecNumber evidence="4">2.3.1.-</ecNumber>
    </submittedName>
</protein>
<organism evidence="4 5">
    <name type="scientific">Methanosarcina barkeri MS</name>
    <dbReference type="NCBI Taxonomy" id="1434108"/>
    <lineage>
        <taxon>Archaea</taxon>
        <taxon>Methanobacteriati</taxon>
        <taxon>Methanobacteriota</taxon>
        <taxon>Stenosarchaea group</taxon>
        <taxon>Methanomicrobia</taxon>
        <taxon>Methanosarcinales</taxon>
        <taxon>Methanosarcinaceae</taxon>
        <taxon>Methanosarcina</taxon>
    </lineage>
</organism>
<gene>
    <name evidence="4" type="ORF">MSBRM_3253</name>
</gene>